<dbReference type="GO" id="GO:0003677">
    <property type="term" value="F:DNA binding"/>
    <property type="evidence" value="ECO:0007669"/>
    <property type="project" value="UniProtKB-KW"/>
</dbReference>
<evidence type="ECO:0000313" key="6">
    <source>
        <dbReference type="EMBL" id="PWV99825.1"/>
    </source>
</evidence>
<dbReference type="PRINTS" id="PR00038">
    <property type="entry name" value="HTHLUXR"/>
</dbReference>
<dbReference type="Proteomes" id="UP000246352">
    <property type="component" value="Unassembled WGS sequence"/>
</dbReference>
<keyword evidence="7" id="KW-1185">Reference proteome</keyword>
<dbReference type="InterPro" id="IPR036388">
    <property type="entry name" value="WH-like_DNA-bd_sf"/>
</dbReference>
<dbReference type="EMBL" id="QGTR01000003">
    <property type="protein sequence ID" value="PWV99825.1"/>
    <property type="molecule type" value="Genomic_DNA"/>
</dbReference>
<dbReference type="Pfam" id="PF00196">
    <property type="entry name" value="GerE"/>
    <property type="match status" value="1"/>
</dbReference>
<evidence type="ECO:0000256" key="3">
    <source>
        <dbReference type="ARBA" id="ARBA00023163"/>
    </source>
</evidence>
<dbReference type="PANTHER" id="PTHR44688:SF16">
    <property type="entry name" value="DNA-BINDING TRANSCRIPTIONAL ACTIVATOR DEVR_DOSR"/>
    <property type="match status" value="1"/>
</dbReference>
<organism evidence="6 7">
    <name type="scientific">Hoeflea marina</name>
    <dbReference type="NCBI Taxonomy" id="274592"/>
    <lineage>
        <taxon>Bacteria</taxon>
        <taxon>Pseudomonadati</taxon>
        <taxon>Pseudomonadota</taxon>
        <taxon>Alphaproteobacteria</taxon>
        <taxon>Hyphomicrobiales</taxon>
        <taxon>Rhizobiaceae</taxon>
        <taxon>Hoeflea</taxon>
    </lineage>
</organism>
<dbReference type="PROSITE" id="PS00622">
    <property type="entry name" value="HTH_LUXR_1"/>
    <property type="match status" value="1"/>
</dbReference>
<evidence type="ECO:0000256" key="2">
    <source>
        <dbReference type="ARBA" id="ARBA00023125"/>
    </source>
</evidence>
<proteinExistence type="predicted"/>
<dbReference type="PROSITE" id="PS50043">
    <property type="entry name" value="HTH_LUXR_2"/>
    <property type="match status" value="1"/>
</dbReference>
<dbReference type="SMART" id="SM00421">
    <property type="entry name" value="HTH_LUXR"/>
    <property type="match status" value="1"/>
</dbReference>
<accession>A0A317PJ03</accession>
<protein>
    <submittedName>
        <fullName evidence="6">DNA-binding CsgD family transcriptional regulator</fullName>
    </submittedName>
</protein>
<evidence type="ECO:0000259" key="5">
    <source>
        <dbReference type="PROSITE" id="PS50043"/>
    </source>
</evidence>
<dbReference type="PANTHER" id="PTHR44688">
    <property type="entry name" value="DNA-BINDING TRANSCRIPTIONAL ACTIVATOR DEVR_DOSR"/>
    <property type="match status" value="1"/>
</dbReference>
<keyword evidence="1" id="KW-0805">Transcription regulation</keyword>
<sequence>MELGGQAGTANEKETDRFGGPTPRMSGSTADLYPRLVAMQRAMAATTFAVLSARAATLISPGQLSVVMEGPPGTEGSLVSDLIASEGPKLLSHLRVSPHPVILAGGEARPLFATRYTSASDPADSRTGIAFPVQLGAMGNGYTVFFAERLELSADILIDLHRKSFSIMREALKLEFGSIAAPESLNAREIECLQLVGNGMKSEAIGDALNLSVHTVNAYLGSATTKLDAVNRIQAIAKAIRIGLIG</sequence>
<dbReference type="InterPro" id="IPR000792">
    <property type="entry name" value="Tscrpt_reg_LuxR_C"/>
</dbReference>
<dbReference type="CDD" id="cd06170">
    <property type="entry name" value="LuxR_C_like"/>
    <property type="match status" value="1"/>
</dbReference>
<dbReference type="SUPFAM" id="SSF46894">
    <property type="entry name" value="C-terminal effector domain of the bipartite response regulators"/>
    <property type="match status" value="1"/>
</dbReference>
<reference evidence="6 7" key="1">
    <citation type="submission" date="2018-05" db="EMBL/GenBank/DDBJ databases">
        <title>Genomic Encyclopedia of Type Strains, Phase IV (KMG-IV): sequencing the most valuable type-strain genomes for metagenomic binning, comparative biology and taxonomic classification.</title>
        <authorList>
            <person name="Goeker M."/>
        </authorList>
    </citation>
    <scope>NUCLEOTIDE SEQUENCE [LARGE SCALE GENOMIC DNA]</scope>
    <source>
        <strain evidence="6 7">DSM 16791</strain>
    </source>
</reference>
<keyword evidence="2 6" id="KW-0238">DNA-binding</keyword>
<name>A0A317PJ03_9HYPH</name>
<dbReference type="GO" id="GO:0006355">
    <property type="term" value="P:regulation of DNA-templated transcription"/>
    <property type="evidence" value="ECO:0007669"/>
    <property type="project" value="InterPro"/>
</dbReference>
<keyword evidence="3" id="KW-0804">Transcription</keyword>
<dbReference type="InterPro" id="IPR016032">
    <property type="entry name" value="Sig_transdc_resp-reg_C-effctor"/>
</dbReference>
<feature type="domain" description="HTH luxR-type" evidence="5">
    <location>
        <begin position="178"/>
        <end position="243"/>
    </location>
</feature>
<evidence type="ECO:0000256" key="1">
    <source>
        <dbReference type="ARBA" id="ARBA00023015"/>
    </source>
</evidence>
<dbReference type="AlphaFoldDB" id="A0A317PJ03"/>
<dbReference type="Gene3D" id="1.10.10.10">
    <property type="entry name" value="Winged helix-like DNA-binding domain superfamily/Winged helix DNA-binding domain"/>
    <property type="match status" value="1"/>
</dbReference>
<feature type="region of interest" description="Disordered" evidence="4">
    <location>
        <begin position="1"/>
        <end position="27"/>
    </location>
</feature>
<comment type="caution">
    <text evidence="6">The sequence shown here is derived from an EMBL/GenBank/DDBJ whole genome shotgun (WGS) entry which is preliminary data.</text>
</comment>
<evidence type="ECO:0000256" key="4">
    <source>
        <dbReference type="SAM" id="MobiDB-lite"/>
    </source>
</evidence>
<gene>
    <name evidence="6" type="ORF">DFR52_10322</name>
</gene>
<evidence type="ECO:0000313" key="7">
    <source>
        <dbReference type="Proteomes" id="UP000246352"/>
    </source>
</evidence>